<evidence type="ECO:0000313" key="3">
    <source>
        <dbReference type="EMBL" id="GLL08752.1"/>
    </source>
</evidence>
<evidence type="ECO:0000259" key="2">
    <source>
        <dbReference type="Pfam" id="PF01243"/>
    </source>
</evidence>
<dbReference type="AlphaFoldDB" id="A0A9W6KWW9"/>
<organism evidence="3 4">
    <name type="scientific">Dactylosporangium matsuzakiense</name>
    <dbReference type="NCBI Taxonomy" id="53360"/>
    <lineage>
        <taxon>Bacteria</taxon>
        <taxon>Bacillati</taxon>
        <taxon>Actinomycetota</taxon>
        <taxon>Actinomycetes</taxon>
        <taxon>Micromonosporales</taxon>
        <taxon>Micromonosporaceae</taxon>
        <taxon>Dactylosporangium</taxon>
    </lineage>
</organism>
<dbReference type="EMBL" id="BSFP01000188">
    <property type="protein sequence ID" value="GLL08752.1"/>
    <property type="molecule type" value="Genomic_DNA"/>
</dbReference>
<gene>
    <name evidence="3" type="ORF">GCM10017581_105230</name>
</gene>
<keyword evidence="1" id="KW-0560">Oxidoreductase</keyword>
<dbReference type="InterPro" id="IPR012349">
    <property type="entry name" value="Split_barrel_FMN-bd"/>
</dbReference>
<dbReference type="Proteomes" id="UP001143480">
    <property type="component" value="Unassembled WGS sequence"/>
</dbReference>
<proteinExistence type="predicted"/>
<dbReference type="Gene3D" id="2.30.110.10">
    <property type="entry name" value="Electron Transport, Fmn-binding Protein, Chain A"/>
    <property type="match status" value="1"/>
</dbReference>
<accession>A0A9W6KWW9</accession>
<sequence length="137" mass="15148">MPLSIPEREEFLAQPHVAALSVSAGPGRGPLVVPIWYHYVPGGPLWVSTHRDSRKGKLIAEAGRFSLMVDRVAPTTRYVSVEGRASVIGPSSDDDLRAIAGRYLGPEKVEPYVRFARGEYRIELEPEHWLSSDLGEP</sequence>
<evidence type="ECO:0000313" key="4">
    <source>
        <dbReference type="Proteomes" id="UP001143480"/>
    </source>
</evidence>
<name>A0A9W6KWW9_9ACTN</name>
<dbReference type="InterPro" id="IPR011576">
    <property type="entry name" value="Pyridox_Oxase_N"/>
</dbReference>
<dbReference type="GO" id="GO:0070967">
    <property type="term" value="F:coenzyme F420 binding"/>
    <property type="evidence" value="ECO:0007669"/>
    <property type="project" value="TreeGrafter"/>
</dbReference>
<dbReference type="GO" id="GO:0005829">
    <property type="term" value="C:cytosol"/>
    <property type="evidence" value="ECO:0007669"/>
    <property type="project" value="TreeGrafter"/>
</dbReference>
<reference evidence="3" key="1">
    <citation type="journal article" date="2014" name="Int. J. Syst. Evol. Microbiol.">
        <title>Complete genome sequence of Corynebacterium casei LMG S-19264T (=DSM 44701T), isolated from a smear-ripened cheese.</title>
        <authorList>
            <consortium name="US DOE Joint Genome Institute (JGI-PGF)"/>
            <person name="Walter F."/>
            <person name="Albersmeier A."/>
            <person name="Kalinowski J."/>
            <person name="Ruckert C."/>
        </authorList>
    </citation>
    <scope>NUCLEOTIDE SEQUENCE</scope>
    <source>
        <strain evidence="3">VKM Ac-1321</strain>
    </source>
</reference>
<dbReference type="RefSeq" id="WP_261964525.1">
    <property type="nucleotide sequence ID" value="NZ_BAAAXA010000001.1"/>
</dbReference>
<dbReference type="PANTHER" id="PTHR35176">
    <property type="entry name" value="HEME OXYGENASE HI_0854-RELATED"/>
    <property type="match status" value="1"/>
</dbReference>
<feature type="domain" description="Pyridoxamine 5'-phosphate oxidase N-terminal" evidence="2">
    <location>
        <begin position="7"/>
        <end position="107"/>
    </location>
</feature>
<keyword evidence="4" id="KW-1185">Reference proteome</keyword>
<dbReference type="GO" id="GO:0016627">
    <property type="term" value="F:oxidoreductase activity, acting on the CH-CH group of donors"/>
    <property type="evidence" value="ECO:0007669"/>
    <property type="project" value="TreeGrafter"/>
</dbReference>
<dbReference type="PANTHER" id="PTHR35176:SF6">
    <property type="entry name" value="HEME OXYGENASE HI_0854-RELATED"/>
    <property type="match status" value="1"/>
</dbReference>
<reference evidence="3" key="2">
    <citation type="submission" date="2023-01" db="EMBL/GenBank/DDBJ databases">
        <authorList>
            <person name="Sun Q."/>
            <person name="Evtushenko L."/>
        </authorList>
    </citation>
    <scope>NUCLEOTIDE SEQUENCE</scope>
    <source>
        <strain evidence="3">VKM Ac-1321</strain>
    </source>
</reference>
<protein>
    <submittedName>
        <fullName evidence="3">Pyridoxamine 5'-phosphate oxidase</fullName>
    </submittedName>
</protein>
<dbReference type="InterPro" id="IPR052019">
    <property type="entry name" value="F420H2_bilvrd_red/Heme_oxyg"/>
</dbReference>
<dbReference type="SUPFAM" id="SSF50475">
    <property type="entry name" value="FMN-binding split barrel"/>
    <property type="match status" value="1"/>
</dbReference>
<dbReference type="Pfam" id="PF01243">
    <property type="entry name" value="PNPOx_N"/>
    <property type="match status" value="1"/>
</dbReference>
<evidence type="ECO:0000256" key="1">
    <source>
        <dbReference type="ARBA" id="ARBA00023002"/>
    </source>
</evidence>
<comment type="caution">
    <text evidence="3">The sequence shown here is derived from an EMBL/GenBank/DDBJ whole genome shotgun (WGS) entry which is preliminary data.</text>
</comment>